<keyword evidence="2" id="KW-0472">Membrane</keyword>
<keyword evidence="2" id="KW-0812">Transmembrane</keyword>
<keyword evidence="5" id="KW-1185">Reference proteome</keyword>
<evidence type="ECO:0000313" key="5">
    <source>
        <dbReference type="Proteomes" id="UP001188597"/>
    </source>
</evidence>
<evidence type="ECO:0000256" key="2">
    <source>
        <dbReference type="SAM" id="Phobius"/>
    </source>
</evidence>
<dbReference type="EMBL" id="JAVXUP010000639">
    <property type="protein sequence ID" value="KAK3023725.1"/>
    <property type="molecule type" value="Genomic_DNA"/>
</dbReference>
<dbReference type="SMART" id="SM00473">
    <property type="entry name" value="PAN_AP"/>
    <property type="match status" value="1"/>
</dbReference>
<dbReference type="PANTHER" id="PTHR32444">
    <property type="entry name" value="BULB-TYPE LECTIN DOMAIN-CONTAINING PROTEIN"/>
    <property type="match status" value="1"/>
</dbReference>
<reference evidence="4" key="1">
    <citation type="submission" date="2022-12" db="EMBL/GenBank/DDBJ databases">
        <title>Draft genome assemblies for two species of Escallonia (Escalloniales).</title>
        <authorList>
            <person name="Chanderbali A."/>
            <person name="Dervinis C."/>
            <person name="Anghel I."/>
            <person name="Soltis D."/>
            <person name="Soltis P."/>
            <person name="Zapata F."/>
        </authorList>
    </citation>
    <scope>NUCLEOTIDE SEQUENCE</scope>
    <source>
        <strain evidence="4">UCBG64.0493</strain>
        <tissue evidence="4">Leaf</tissue>
    </source>
</reference>
<dbReference type="InterPro" id="IPR036770">
    <property type="entry name" value="Ankyrin_rpt-contain_sf"/>
</dbReference>
<evidence type="ECO:0000313" key="4">
    <source>
        <dbReference type="EMBL" id="KAK3023725.1"/>
    </source>
</evidence>
<organism evidence="4 5">
    <name type="scientific">Escallonia herrerae</name>
    <dbReference type="NCBI Taxonomy" id="1293975"/>
    <lineage>
        <taxon>Eukaryota</taxon>
        <taxon>Viridiplantae</taxon>
        <taxon>Streptophyta</taxon>
        <taxon>Embryophyta</taxon>
        <taxon>Tracheophyta</taxon>
        <taxon>Spermatophyta</taxon>
        <taxon>Magnoliopsida</taxon>
        <taxon>eudicotyledons</taxon>
        <taxon>Gunneridae</taxon>
        <taxon>Pentapetalae</taxon>
        <taxon>asterids</taxon>
        <taxon>campanulids</taxon>
        <taxon>Escalloniales</taxon>
        <taxon>Escalloniaceae</taxon>
        <taxon>Escallonia</taxon>
    </lineage>
</organism>
<evidence type="ECO:0000259" key="3">
    <source>
        <dbReference type="PROSITE" id="PS50948"/>
    </source>
</evidence>
<dbReference type="PROSITE" id="PS50948">
    <property type="entry name" value="PAN"/>
    <property type="match status" value="1"/>
</dbReference>
<feature type="domain" description="Apple" evidence="3">
    <location>
        <begin position="39"/>
        <end position="121"/>
    </location>
</feature>
<dbReference type="Pfam" id="PF08276">
    <property type="entry name" value="PAN_2"/>
    <property type="match status" value="1"/>
</dbReference>
<dbReference type="Proteomes" id="UP001188597">
    <property type="component" value="Unassembled WGS sequence"/>
</dbReference>
<comment type="caution">
    <text evidence="4">The sequence shown here is derived from an EMBL/GenBank/DDBJ whole genome shotgun (WGS) entry which is preliminary data.</text>
</comment>
<dbReference type="CDD" id="cd01098">
    <property type="entry name" value="PAN_AP_plant"/>
    <property type="match status" value="1"/>
</dbReference>
<accession>A0AA88WDL7</accession>
<dbReference type="PANTHER" id="PTHR32444:SF234">
    <property type="entry name" value="RECEPTOR-LIKE SERINE_THREONINE-PROTEIN KINASE"/>
    <property type="match status" value="1"/>
</dbReference>
<dbReference type="Gene3D" id="1.25.40.20">
    <property type="entry name" value="Ankyrin repeat-containing domain"/>
    <property type="match status" value="1"/>
</dbReference>
<keyword evidence="2" id="KW-1133">Transmembrane helix</keyword>
<proteinExistence type="predicted"/>
<protein>
    <recommendedName>
        <fullName evidence="3">Apple domain-containing protein</fullName>
    </recommendedName>
</protein>
<dbReference type="AlphaFoldDB" id="A0AA88WDL7"/>
<evidence type="ECO:0000256" key="1">
    <source>
        <dbReference type="SAM" id="MobiDB-lite"/>
    </source>
</evidence>
<dbReference type="SUPFAM" id="SSF48403">
    <property type="entry name" value="Ankyrin repeat"/>
    <property type="match status" value="1"/>
</dbReference>
<dbReference type="InterPro" id="IPR003609">
    <property type="entry name" value="Pan_app"/>
</dbReference>
<gene>
    <name evidence="4" type="ORF">RJ639_042735</name>
</gene>
<sequence>MLDNAQICTCLAGYKPKSSEDWNMLSWSGGCSREAPLNCAKGEGFMKFKGVKPPDLLQVWMNTSMTLKECEKKCLKNCSCTAYASSNPTGRKTGCLLWYGDLVDIIHNPDYRHLTLYVRVMASELGPEKKKRLMVAMITVSVFLVVLLAFSVLLKRRLQRKVDTGFKVPLWEAIRAEKQRNESAWQPGEFLIGKGTSWEATESAMDESKPKTHKYGRVSTVLQSQDQEGSRKKALASDESGTGDTLSFTEPKKSQEMNEKVAETPLMLATKYGCTEIVEEILRKYPQAVEHVDAEGHNILHVAIIKVFDVVERMGIPMTRLIRKIDDNGNSILHYDGIKAEDHGAEDMRSPAMLLQEDLLLFEATGEYVVMVRLLENK</sequence>
<feature type="region of interest" description="Disordered" evidence="1">
    <location>
        <begin position="202"/>
        <end position="258"/>
    </location>
</feature>
<feature type="transmembrane region" description="Helical" evidence="2">
    <location>
        <begin position="133"/>
        <end position="154"/>
    </location>
</feature>
<name>A0AA88WDL7_9ASTE</name>
<feature type="compositionally biased region" description="Polar residues" evidence="1">
    <location>
        <begin position="239"/>
        <end position="248"/>
    </location>
</feature>